<dbReference type="InterPro" id="IPR044023">
    <property type="entry name" value="Ig_7"/>
</dbReference>
<dbReference type="STRING" id="280093.SAMN05443373_10389"/>
<dbReference type="EMBL" id="PVUB01000004">
    <property type="protein sequence ID" value="PRZ23977.1"/>
    <property type="molecule type" value="Genomic_DNA"/>
</dbReference>
<evidence type="ECO:0000313" key="4">
    <source>
        <dbReference type="EMBL" id="SHG64326.1"/>
    </source>
</evidence>
<gene>
    <name evidence="3" type="ORF">BC624_10489</name>
    <name evidence="4" type="ORF">SAMN05443373_10389</name>
</gene>
<feature type="domain" description="Ig-like" evidence="1">
    <location>
        <begin position="879"/>
        <end position="949"/>
    </location>
</feature>
<keyword evidence="6" id="KW-1185">Reference proteome</keyword>
<dbReference type="InterPro" id="IPR057708">
    <property type="entry name" value="DUF7948"/>
</dbReference>
<dbReference type="OrthoDB" id="1652165at2"/>
<dbReference type="Pfam" id="PF25778">
    <property type="entry name" value="DUF7948"/>
    <property type="match status" value="1"/>
</dbReference>
<dbReference type="EMBL" id="FQWO01000003">
    <property type="protein sequence ID" value="SHG64326.1"/>
    <property type="molecule type" value="Genomic_DNA"/>
</dbReference>
<evidence type="ECO:0000259" key="1">
    <source>
        <dbReference type="Pfam" id="PF19081"/>
    </source>
</evidence>
<dbReference type="InterPro" id="IPR010620">
    <property type="entry name" value="SBBP_repeat"/>
</dbReference>
<sequence length="1351" mass="148578">MRFKYFIILLCIGINTIAQNKSSSKGFKENKGQIMDQNGKPNNAVKYLLNTNGLNVQLKKNGFSYDVYETKKISIKKPIEDSNTFSSIAKNDKKVPDYNLEYIFHRIDIDFVNSNSKVELISKEESKDYDNYYNVPNKPEGIVNTHQYQQIIYRNIYPNIDVVFSIPKDSLKAVEYNFVIHPKGKISDIRLKFNGAQTELVDNKIKMQVRFGEMEEILPASWTEDGMSKKSIQVGFKKIKNNVYGFNTSNSVNGKTVVIDPVPVRLWGTFYGDERNIHITLGEANIATDSSGNSYMTGTTTASNSSYATTGAHQNSIPSYAYLSTNGIIVKFSPDGNRLWGTYYGGQGLNTINDIKIDSQNNAVITGSTPSTSNISTIGTYKSNLSGGSDAFLVKFNDSGIRLWGTYFGGENDDAAYSLDIDKNNNIYLAGRTFSNTNIAVNSNFQTQLNDGYYKIDGFLAKFKFDGNLIWSTYVGGEGWDELKTIVVKDNYLITGGNTNSFNNIATPGVFQENHDLITHPDGVVYKFSLDGHRIWATYYGGEQVDYVYTVAADDEDNIYIGGETASTTNITTPNSFDSSNQYLYKGFFAKLNSNGQRIWGSYLGAANVYSLLFKNNSIYIGATNSGFSNAKLTTPCSYRPNGNFEGYIGKFSKQAQLIWGTFVGNNSSSTGTRLAFGNNNSIFVSGLSSQNNGIADNTSYQPSILGVFKNYFLMKFSEDIISTPIASSNSPICIGATLELKASGGTDYLWTGPNGFTSTEQNPTILSATALNNGQYSCLITGTGGCDDTKTVDVIIGDIEAPIPNLTTLPTITGDCNTTITTIPTATDACAGAIRATTTNPLSYNLAGTYTIVWNYKDGNGNSVNQNQTVTIINQPLPTITSPQTFCIQQNATISNIAINGQNVKWYDALTNGNILANTTSLQNGTTYYASQTINRCESERIAVLINIQNTAVPTADVNQSFCTGSNPTIANIQVTGNQIKWYDALTNGSLLAETTNLVDGKTYYASQTVNNCESERFGVNVSIVNTPSAPTANATESFCKQENATLNNIQITGLNIKWYDTNFAAAVLPNNTLLENNKTYYASQTIGCESDRTPVLVLVYNTPLPIGNKTQQFCIDENASIANLTITASNIKWYDQSTNGVVLPVTTLLQNGKIYYATQTINDCESERLAITVKIQDTPIPIANSPQTFCVQKNAKISDIIISGQNTNWFESATSSIHLSESTLLTNGISYYASETINNCESDRIPITITILKATSADCINFIDELPYPKFFTPNNDGYNDTWTIDFAYLAPNTGIQIFNRYGKLLKVLLPNSAWNGQFNNQELPATDYWFIVTRANGQEYRGHFSLKR</sequence>
<dbReference type="InterPro" id="IPR052918">
    <property type="entry name" value="Motility_Chemotaxis_Reg"/>
</dbReference>
<evidence type="ECO:0000313" key="6">
    <source>
        <dbReference type="Proteomes" id="UP000237771"/>
    </source>
</evidence>
<feature type="domain" description="Ig-like" evidence="1">
    <location>
        <begin position="954"/>
        <end position="1025"/>
    </location>
</feature>
<dbReference type="RefSeq" id="WP_072941340.1">
    <property type="nucleotide sequence ID" value="NZ_FQWO01000003.1"/>
</dbReference>
<dbReference type="PANTHER" id="PTHR35580">
    <property type="entry name" value="CELL SURFACE GLYCOPROTEIN (S-LAYER PROTEIN)-LIKE PROTEIN"/>
    <property type="match status" value="1"/>
</dbReference>
<dbReference type="Pfam" id="PF19081">
    <property type="entry name" value="Ig_7"/>
    <property type="match status" value="3"/>
</dbReference>
<protein>
    <submittedName>
        <fullName evidence="4">Gliding motility-associated C-terminal domain-containing protein</fullName>
    </submittedName>
    <submittedName>
        <fullName evidence="3">Gliding motility-associated-like protein</fullName>
    </submittedName>
</protein>
<proteinExistence type="predicted"/>
<evidence type="ECO:0000313" key="5">
    <source>
        <dbReference type="Proteomes" id="UP000184384"/>
    </source>
</evidence>
<dbReference type="InterPro" id="IPR013783">
    <property type="entry name" value="Ig-like_fold"/>
</dbReference>
<dbReference type="NCBIfam" id="TIGR04131">
    <property type="entry name" value="Bac_Flav_CTERM"/>
    <property type="match status" value="1"/>
</dbReference>
<organism evidence="4 5">
    <name type="scientific">Flavobacterium granuli</name>
    <dbReference type="NCBI Taxonomy" id="280093"/>
    <lineage>
        <taxon>Bacteria</taxon>
        <taxon>Pseudomonadati</taxon>
        <taxon>Bacteroidota</taxon>
        <taxon>Flavobacteriia</taxon>
        <taxon>Flavobacteriales</taxon>
        <taxon>Flavobacteriaceae</taxon>
        <taxon>Flavobacterium</taxon>
    </lineage>
</organism>
<dbReference type="Gene3D" id="2.60.40.10">
    <property type="entry name" value="Immunoglobulins"/>
    <property type="match status" value="2"/>
</dbReference>
<evidence type="ECO:0000259" key="2">
    <source>
        <dbReference type="Pfam" id="PF25778"/>
    </source>
</evidence>
<dbReference type="Pfam" id="PF06739">
    <property type="entry name" value="SBBP"/>
    <property type="match status" value="2"/>
</dbReference>
<dbReference type="Proteomes" id="UP000237771">
    <property type="component" value="Unassembled WGS sequence"/>
</dbReference>
<dbReference type="InterPro" id="IPR026341">
    <property type="entry name" value="T9SS_type_B"/>
</dbReference>
<reference evidence="3 6" key="3">
    <citation type="submission" date="2018-03" db="EMBL/GenBank/DDBJ databases">
        <title>Genomic Encyclopedia of Archaeal and Bacterial Type Strains, Phase II (KMG-II): from individual species to whole genera.</title>
        <authorList>
            <person name="Goeker M."/>
        </authorList>
    </citation>
    <scope>NUCLEOTIDE SEQUENCE [LARGE SCALE GENOMIC DNA]</scope>
    <source>
        <strain evidence="3 6">DSM 17797</strain>
    </source>
</reference>
<evidence type="ECO:0000313" key="3">
    <source>
        <dbReference type="EMBL" id="PRZ23977.1"/>
    </source>
</evidence>
<feature type="domain" description="Ig-like" evidence="1">
    <location>
        <begin position="1029"/>
        <end position="1101"/>
    </location>
</feature>
<name>A0A1M5LH79_9FLAO</name>
<dbReference type="Proteomes" id="UP000184384">
    <property type="component" value="Unassembled WGS sequence"/>
</dbReference>
<accession>A0A1M5LH79</accession>
<reference evidence="5" key="2">
    <citation type="submission" date="2016-11" db="EMBL/GenBank/DDBJ databases">
        <authorList>
            <person name="Varghese N."/>
            <person name="Submissions S."/>
        </authorList>
    </citation>
    <scope>NUCLEOTIDE SEQUENCE [LARGE SCALE GENOMIC DNA]</scope>
    <source>
        <strain evidence="5">DSM 19729</strain>
    </source>
</reference>
<reference evidence="4" key="1">
    <citation type="submission" date="2016-11" db="EMBL/GenBank/DDBJ databases">
        <authorList>
            <person name="Jaros S."/>
            <person name="Januszkiewicz K."/>
            <person name="Wedrychowicz H."/>
        </authorList>
    </citation>
    <scope>NUCLEOTIDE SEQUENCE [LARGE SCALE GENOMIC DNA]</scope>
    <source>
        <strain evidence="4">DSM 19729</strain>
    </source>
</reference>
<dbReference type="PANTHER" id="PTHR35580:SF1">
    <property type="entry name" value="PHYTASE-LIKE DOMAIN-CONTAINING PROTEIN"/>
    <property type="match status" value="1"/>
</dbReference>
<feature type="domain" description="DUF7948" evidence="2">
    <location>
        <begin position="27"/>
        <end position="262"/>
    </location>
</feature>
<dbReference type="Pfam" id="PF13585">
    <property type="entry name" value="CHU_C"/>
    <property type="match status" value="1"/>
</dbReference>